<name>A0A166JZB3_LACPN</name>
<dbReference type="NCBIfam" id="TIGR02167">
    <property type="entry name" value="Liste_lipo_26"/>
    <property type="match status" value="3"/>
</dbReference>
<dbReference type="NCBIfam" id="TIGR03715">
    <property type="entry name" value="KxYKxGKxW"/>
    <property type="match status" value="1"/>
</dbReference>
<evidence type="ECO:0000256" key="2">
    <source>
        <dbReference type="SAM" id="MobiDB-lite"/>
    </source>
</evidence>
<dbReference type="AlphaFoldDB" id="A0A166JZB3"/>
<dbReference type="PATRIC" id="fig|1590.148.peg.2803"/>
<feature type="compositionally biased region" description="Polar residues" evidence="2">
    <location>
        <begin position="161"/>
        <end position="170"/>
    </location>
</feature>
<dbReference type="InterPro" id="IPR013783">
    <property type="entry name" value="Ig-like_fold"/>
</dbReference>
<dbReference type="InterPro" id="IPR032675">
    <property type="entry name" value="LRR_dom_sf"/>
</dbReference>
<comment type="caution">
    <text evidence="4">The sequence shown here is derived from an EMBL/GenBank/DDBJ whole genome shotgun (WGS) entry which is preliminary data.</text>
</comment>
<dbReference type="Gene3D" id="2.60.40.10">
    <property type="entry name" value="Immunoglobulins"/>
    <property type="match status" value="4"/>
</dbReference>
<dbReference type="Pfam" id="PF07523">
    <property type="entry name" value="Big_3"/>
    <property type="match status" value="4"/>
</dbReference>
<feature type="region of interest" description="Disordered" evidence="2">
    <location>
        <begin position="924"/>
        <end position="992"/>
    </location>
</feature>
<feature type="compositionally biased region" description="Polar residues" evidence="2">
    <location>
        <begin position="132"/>
        <end position="142"/>
    </location>
</feature>
<dbReference type="InterPro" id="IPR011889">
    <property type="entry name" value="Liste_lipo_26"/>
</dbReference>
<feature type="compositionally biased region" description="Basic and acidic residues" evidence="2">
    <location>
        <begin position="171"/>
        <end position="181"/>
    </location>
</feature>
<feature type="region of interest" description="Disordered" evidence="2">
    <location>
        <begin position="866"/>
        <end position="904"/>
    </location>
</feature>
<organism evidence="4 5">
    <name type="scientific">Lactiplantibacillus plantarum</name>
    <name type="common">Lactobacillus plantarum</name>
    <dbReference type="NCBI Taxonomy" id="1590"/>
    <lineage>
        <taxon>Bacteria</taxon>
        <taxon>Bacillati</taxon>
        <taxon>Bacillota</taxon>
        <taxon>Bacilli</taxon>
        <taxon>Lactobacillales</taxon>
        <taxon>Lactobacillaceae</taxon>
        <taxon>Lactiplantibacillus</taxon>
    </lineage>
</organism>
<keyword evidence="3" id="KW-1133">Transmembrane helix</keyword>
<feature type="compositionally biased region" description="Polar residues" evidence="2">
    <location>
        <begin position="868"/>
        <end position="883"/>
    </location>
</feature>
<evidence type="ECO:0000313" key="5">
    <source>
        <dbReference type="Proteomes" id="UP000076882"/>
    </source>
</evidence>
<keyword evidence="3" id="KW-0472">Membrane</keyword>
<dbReference type="Gene3D" id="3.80.10.10">
    <property type="entry name" value="Ribonuclease Inhibitor"/>
    <property type="match status" value="1"/>
</dbReference>
<evidence type="ECO:0000256" key="1">
    <source>
        <dbReference type="ARBA" id="ARBA00022729"/>
    </source>
</evidence>
<dbReference type="Pfam" id="PF19258">
    <property type="entry name" value="KxYKxGKxW_sig"/>
    <property type="match status" value="1"/>
</dbReference>
<sequence>MEQVKKRYKMYKSGKVWLFAGITLVTLNMNVVTGRADESTHVEALTEPAVATLSEGNAEQQSPVTDAMDESAMSELVTEAQPIKVQAAEEQYTDEIVNQSDDEHANSDQVSVPVTDQVDSETPVPSDEHTATLDTHPNQSTTDDSEQPVSADEQSQDIDTDSTAKVLSSQHKTETINERGSGDLAGVIRNPERPHLTDGYRNDDMEDDDSMAGIWGAGYNADGIKWHFDADSGVLVLDGGDIYDCYGDSPWQSKSWVLQIVKVVISKPIRIIGDSGGFFENLTNVEHYEGLEKIDVSSATDLRYFFSENTHVKELDLSSWQVGNVTDMSYLFFNSPGTSQLTTINISGWDTRRVSEADYMFGPNEKLTRIIGIENLNFESLKEAGGLFIKTGLSELDLSKWKTDSLDNMAAWFMDMHNLTSVKFGSQFKTDQVTWIHLLFSGCSNLTEVDLSGFNLHRVEQNLDMFAGCERLQKITLGPDTDLTPAKIESVGLMDIEANDQYTGYWINVANPQQRLTSAELMNLYSGKNTPIGTYIWEANQAVIDANDITLEVGDDWNWTDSIESLTDQFGQKVDVQALYVANPQAVKLSGDRVNTSQPGTYQVTFKYAGKTVTALVIVKADQTSLTVHDTELHAGGTWHAQDGFDGATDKDGHAIDFNDVTITGEVNTMVPGDYQITYTYGSQTQTITVTVKENQASLNLYQNHATVHTDGQGTSTWQPQSNFQNATDSDGQTLDWSAIEVVGTPDWTTAGDYRLTYQFTDKTGQLVTATMTVTVVIEEADEQAESQSDLQIHDSTITVGESWQPSDNLVLATDVNGGELSLADLVVTGTVDTNQAGVYQVTYQYTDASGQVFTRVATVTVVAASDGDTNTEQPGATNTNDDVNGGSTGSIDGDDQAEIPTDDADQMEGDAADVDANAVIDDATPAVGTNHGKGADRNSGMQTTANGAKSVVTSWPHRSQTSNTVSSQHAQTIVAGHHQESRPTESASVAVQPATAKLGTSALPQTGEAPSRANVMGTVLLGLTMFGSWLGFRRVKRH</sequence>
<dbReference type="Proteomes" id="UP000076882">
    <property type="component" value="Unassembled WGS sequence"/>
</dbReference>
<keyword evidence="1" id="KW-0732">Signal</keyword>
<feature type="region of interest" description="Disordered" evidence="2">
    <location>
        <begin position="99"/>
        <end position="204"/>
    </location>
</feature>
<dbReference type="RefSeq" id="WP_027822869.1">
    <property type="nucleotide sequence ID" value="NZ_CBDBYI010000001.1"/>
</dbReference>
<dbReference type="InterPro" id="IPR022038">
    <property type="entry name" value="Ig-like_bact"/>
</dbReference>
<proteinExistence type="predicted"/>
<reference evidence="4 5" key="1">
    <citation type="submission" date="2016-03" db="EMBL/GenBank/DDBJ databases">
        <title>Comparative genomics of 54 Lactobacillus plantarum strains reveals genomic uncoupling from niche constraints.</title>
        <authorList>
            <person name="Martino M.E."/>
        </authorList>
    </citation>
    <scope>NUCLEOTIDE SEQUENCE [LARGE SCALE GENOMIC DNA]</scope>
    <source>
        <strain evidence="4 5">19.1</strain>
    </source>
</reference>
<feature type="compositionally biased region" description="Basic and acidic residues" evidence="2">
    <location>
        <begin position="190"/>
        <end position="203"/>
    </location>
</feature>
<keyword evidence="3" id="KW-0812">Transmembrane</keyword>
<dbReference type="EMBL" id="LUXM01000030">
    <property type="protein sequence ID" value="KZU94672.1"/>
    <property type="molecule type" value="Genomic_DNA"/>
</dbReference>
<accession>A0A166JZB3</accession>
<feature type="compositionally biased region" description="Acidic residues" evidence="2">
    <location>
        <begin position="893"/>
        <end position="904"/>
    </location>
</feature>
<dbReference type="Pfam" id="PF03382">
    <property type="entry name" value="DUF285"/>
    <property type="match status" value="2"/>
</dbReference>
<feature type="transmembrane region" description="Helical" evidence="3">
    <location>
        <begin position="1014"/>
        <end position="1033"/>
    </location>
</feature>
<feature type="compositionally biased region" description="Polar residues" evidence="2">
    <location>
        <begin position="940"/>
        <end position="972"/>
    </location>
</feature>
<evidence type="ECO:0000313" key="4">
    <source>
        <dbReference type="EMBL" id="KZU94672.1"/>
    </source>
</evidence>
<dbReference type="GeneID" id="77216006"/>
<dbReference type="InterPro" id="IPR022263">
    <property type="entry name" value="KxYKxGKxW"/>
</dbReference>
<dbReference type="InterPro" id="IPR005046">
    <property type="entry name" value="DUF285"/>
</dbReference>
<evidence type="ECO:0000256" key="3">
    <source>
        <dbReference type="SAM" id="Phobius"/>
    </source>
</evidence>
<protein>
    <submittedName>
        <fullName evidence="4">Uncharacterized protein</fullName>
    </submittedName>
</protein>
<dbReference type="SUPFAM" id="SSF52058">
    <property type="entry name" value="L domain-like"/>
    <property type="match status" value="1"/>
</dbReference>
<gene>
    <name evidence="4" type="ORF">Lp19_1868</name>
</gene>